<keyword evidence="5 8" id="KW-1133">Transmembrane helix</keyword>
<keyword evidence="10" id="KW-1185">Reference proteome</keyword>
<gene>
    <name evidence="9" type="ORF">KZO38_05160</name>
</gene>
<feature type="transmembrane region" description="Helical" evidence="8">
    <location>
        <begin position="315"/>
        <end position="338"/>
    </location>
</feature>
<dbReference type="PIRSF" id="PIRSF016636">
    <property type="entry name" value="AlgI_DltB"/>
    <property type="match status" value="1"/>
</dbReference>
<evidence type="ECO:0000256" key="2">
    <source>
        <dbReference type="ARBA" id="ARBA00010323"/>
    </source>
</evidence>
<dbReference type="PANTHER" id="PTHR13285">
    <property type="entry name" value="ACYLTRANSFERASE"/>
    <property type="match status" value="1"/>
</dbReference>
<feature type="transmembrane region" description="Helical" evidence="8">
    <location>
        <begin position="412"/>
        <end position="431"/>
    </location>
</feature>
<feature type="transmembrane region" description="Helical" evidence="8">
    <location>
        <begin position="359"/>
        <end position="380"/>
    </location>
</feature>
<evidence type="ECO:0000313" key="10">
    <source>
        <dbReference type="Proteomes" id="UP000788426"/>
    </source>
</evidence>
<protein>
    <submittedName>
        <fullName evidence="9">MBOAT family protein</fullName>
    </submittedName>
</protein>
<name>A0ABS6YD07_9BACT</name>
<evidence type="ECO:0000256" key="6">
    <source>
        <dbReference type="ARBA" id="ARBA00023136"/>
    </source>
</evidence>
<accession>A0ABS6YD07</accession>
<evidence type="ECO:0000256" key="5">
    <source>
        <dbReference type="ARBA" id="ARBA00022989"/>
    </source>
</evidence>
<dbReference type="PIRSF" id="PIRSF500217">
    <property type="entry name" value="AlgI"/>
    <property type="match status" value="1"/>
</dbReference>
<dbReference type="PANTHER" id="PTHR13285:SF18">
    <property type="entry name" value="PROTEIN-CYSTEINE N-PALMITOYLTRANSFERASE RASP"/>
    <property type="match status" value="1"/>
</dbReference>
<dbReference type="InterPro" id="IPR004299">
    <property type="entry name" value="MBOAT_fam"/>
</dbReference>
<feature type="transmembrane region" description="Helical" evidence="8">
    <location>
        <begin position="443"/>
        <end position="466"/>
    </location>
</feature>
<reference evidence="9 10" key="1">
    <citation type="submission" date="2021-07" db="EMBL/GenBank/DDBJ databases">
        <title>Genomic diversity and antimicrobial resistance of Prevotella spp. isolated from chronic lung disease airways.</title>
        <authorList>
            <person name="Webb K.A."/>
            <person name="Olagoke O.S."/>
            <person name="Baird T."/>
            <person name="Neill J."/>
            <person name="Pham A."/>
            <person name="Wells T.J."/>
            <person name="Ramsay K.A."/>
            <person name="Bell S.C."/>
            <person name="Sarovich D.S."/>
            <person name="Price E.P."/>
        </authorList>
    </citation>
    <scope>NUCLEOTIDE SEQUENCE [LARGE SCALE GENOMIC DNA]</scope>
    <source>
        <strain evidence="9 10">SCHI0011.S.12</strain>
    </source>
</reference>
<dbReference type="InterPro" id="IPR028362">
    <property type="entry name" value="AlgI"/>
</dbReference>
<keyword evidence="3 7" id="KW-1003">Cell membrane</keyword>
<keyword evidence="4 8" id="KW-0812">Transmembrane</keyword>
<keyword evidence="7" id="KW-0808">Transferase</keyword>
<proteinExistence type="inferred from homology"/>
<evidence type="ECO:0000313" key="9">
    <source>
        <dbReference type="EMBL" id="MBW4769147.1"/>
    </source>
</evidence>
<feature type="transmembrane region" description="Helical" evidence="8">
    <location>
        <begin position="120"/>
        <end position="144"/>
    </location>
</feature>
<feature type="transmembrane region" description="Helical" evidence="8">
    <location>
        <begin position="51"/>
        <end position="67"/>
    </location>
</feature>
<feature type="transmembrane region" description="Helical" evidence="8">
    <location>
        <begin position="224"/>
        <end position="245"/>
    </location>
</feature>
<evidence type="ECO:0000256" key="7">
    <source>
        <dbReference type="PIRNR" id="PIRNR016636"/>
    </source>
</evidence>
<evidence type="ECO:0000256" key="1">
    <source>
        <dbReference type="ARBA" id="ARBA00004651"/>
    </source>
</evidence>
<evidence type="ECO:0000256" key="8">
    <source>
        <dbReference type="SAM" id="Phobius"/>
    </source>
</evidence>
<feature type="transmembrane region" description="Helical" evidence="8">
    <location>
        <begin position="6"/>
        <end position="22"/>
    </location>
</feature>
<comment type="similarity">
    <text evidence="2 7">Belongs to the membrane-bound acyltransferase family.</text>
</comment>
<comment type="subcellular location">
    <subcellularLocation>
        <location evidence="1">Cell membrane</location>
        <topology evidence="1">Multi-pass membrane protein</topology>
    </subcellularLocation>
</comment>
<feature type="transmembrane region" description="Helical" evidence="8">
    <location>
        <begin position="79"/>
        <end position="100"/>
    </location>
</feature>
<evidence type="ECO:0000256" key="4">
    <source>
        <dbReference type="ARBA" id="ARBA00022692"/>
    </source>
</evidence>
<sequence>MVFNSFSFWLIFPFIFGFYWLIPSKQKELKKWFLIIVSYLLYMNWKPAFALALMFVTGVTYYGSHLISNANEQKKNKQICTLTVLLGISLLVIFKYYNFINDNINTLLNLLHIQVELPGLNYAIPVGISFFTFQAISYFLDVYFKKIEAEKSLSDYVLFISFFPQVSSGPISKASELLPQIKNPKPFNEIQATDGLRYLLWGMFMKVAVADRLGIYVDTVYSEYLNYSGFTTFISIIFYSFQIYADFAGYSLMALGIAKLLGYDIINNFQQPYFAFSITNFWRRWHISLSRWLKDYIYIPLGGSRCSSKRSYLNIFITFLVSGIWHGASWNFILWGALHGIFQIVEKALHLQKETEKGFIIKATRVFITFFLATFAWIFFRMPTLNDAIGIIVHTAKDFTSFSMMTEQRTPIMLTLPILIAHDIYLEYFSSKQYWWNNTITRWMLYITLFVIILIAGVLDSGQFIYVSF</sequence>
<organism evidence="9 10">
    <name type="scientific">Hoylesella nanceiensis</name>
    <dbReference type="NCBI Taxonomy" id="425941"/>
    <lineage>
        <taxon>Bacteria</taxon>
        <taxon>Pseudomonadati</taxon>
        <taxon>Bacteroidota</taxon>
        <taxon>Bacteroidia</taxon>
        <taxon>Bacteroidales</taxon>
        <taxon>Prevotellaceae</taxon>
        <taxon>Hoylesella</taxon>
    </lineage>
</organism>
<dbReference type="EMBL" id="JAHXCT010000003">
    <property type="protein sequence ID" value="MBW4769147.1"/>
    <property type="molecule type" value="Genomic_DNA"/>
</dbReference>
<evidence type="ECO:0000256" key="3">
    <source>
        <dbReference type="ARBA" id="ARBA00022475"/>
    </source>
</evidence>
<dbReference type="InterPro" id="IPR051085">
    <property type="entry name" value="MB_O-acyltransferase"/>
</dbReference>
<dbReference type="Proteomes" id="UP000788426">
    <property type="component" value="Unassembled WGS sequence"/>
</dbReference>
<dbReference type="Pfam" id="PF03062">
    <property type="entry name" value="MBOAT"/>
    <property type="match status" value="1"/>
</dbReference>
<keyword evidence="6 7" id="KW-0472">Membrane</keyword>
<comment type="caution">
    <text evidence="9">The sequence shown here is derived from an EMBL/GenBank/DDBJ whole genome shotgun (WGS) entry which is preliminary data.</text>
</comment>
<dbReference type="InterPro" id="IPR024194">
    <property type="entry name" value="Ac/AlaTfrase_AlgI/DltB"/>
</dbReference>
<keyword evidence="7" id="KW-0012">Acyltransferase</keyword>